<evidence type="ECO:0000259" key="3">
    <source>
        <dbReference type="SMART" id="SM00829"/>
    </source>
</evidence>
<comment type="caution">
    <text evidence="4">The sequence shown here is derived from an EMBL/GenBank/DDBJ whole genome shotgun (WGS) entry which is preliminary data.</text>
</comment>
<dbReference type="Gene3D" id="3.90.180.10">
    <property type="entry name" value="Medium-chain alcohol dehydrogenases, catalytic domain"/>
    <property type="match status" value="1"/>
</dbReference>
<gene>
    <name evidence="4" type="ORF">FZEAL_1947</name>
</gene>
<dbReference type="Gene3D" id="3.40.50.720">
    <property type="entry name" value="NAD(P)-binding Rossmann-like Domain"/>
    <property type="match status" value="1"/>
</dbReference>
<dbReference type="AlphaFoldDB" id="A0A8H4US88"/>
<proteinExistence type="inferred from homology"/>
<organism evidence="4 5">
    <name type="scientific">Fusarium zealandicum</name>
    <dbReference type="NCBI Taxonomy" id="1053134"/>
    <lineage>
        <taxon>Eukaryota</taxon>
        <taxon>Fungi</taxon>
        <taxon>Dikarya</taxon>
        <taxon>Ascomycota</taxon>
        <taxon>Pezizomycotina</taxon>
        <taxon>Sordariomycetes</taxon>
        <taxon>Hypocreomycetidae</taxon>
        <taxon>Hypocreales</taxon>
        <taxon>Nectriaceae</taxon>
        <taxon>Fusarium</taxon>
        <taxon>Fusarium staphyleae species complex</taxon>
    </lineage>
</organism>
<protein>
    <recommendedName>
        <fullName evidence="3">Enoyl reductase (ER) domain-containing protein</fullName>
    </recommendedName>
</protein>
<dbReference type="GO" id="GO:0016651">
    <property type="term" value="F:oxidoreductase activity, acting on NAD(P)H"/>
    <property type="evidence" value="ECO:0007669"/>
    <property type="project" value="InterPro"/>
</dbReference>
<dbReference type="OrthoDB" id="48317at2759"/>
<accession>A0A8H4US88</accession>
<dbReference type="CDD" id="cd08249">
    <property type="entry name" value="enoyl_reductase_like"/>
    <property type="match status" value="1"/>
</dbReference>
<dbReference type="Pfam" id="PF08240">
    <property type="entry name" value="ADH_N"/>
    <property type="match status" value="1"/>
</dbReference>
<dbReference type="SUPFAM" id="SSF50129">
    <property type="entry name" value="GroES-like"/>
    <property type="match status" value="1"/>
</dbReference>
<sequence>MSDTMQSYQATKQGGSFTLATVPKPSVDPYEVSVRVKAVALNPLDWKMWAFGAMVQSWPICLGLDAAGVVESVGESVTKFQPGDEVFGLFGIGGKAACFQELATVSEDDLSLKPASLSFEEVASLPICYCTAASAIVLGLHVPIPHISSTAPGQTSSPPRSILVLGGSSGVGSAALQMLRSALPNATILTTASLQHKERLSNLGATTVINRSSSDIVSEVTQAVPGGVDAILDCVAAASGNPGVFAALRPDGPQLYSQVFTGDNVAVPEGVKTYLAFGRNIFDAPGGKTAMSSLGKVLEEGTYKLPLPVKIIGKGWEAVGSGLETFGTRSGGDKALVTI</sequence>
<dbReference type="InterPro" id="IPR036291">
    <property type="entry name" value="NAD(P)-bd_dom_sf"/>
</dbReference>
<name>A0A8H4US88_9HYPO</name>
<dbReference type="Pfam" id="PF00107">
    <property type="entry name" value="ADH_zinc_N"/>
    <property type="match status" value="1"/>
</dbReference>
<dbReference type="InterPro" id="IPR020843">
    <property type="entry name" value="ER"/>
</dbReference>
<evidence type="ECO:0000256" key="1">
    <source>
        <dbReference type="ARBA" id="ARBA00008072"/>
    </source>
</evidence>
<feature type="domain" description="Enoyl reductase (ER)" evidence="3">
    <location>
        <begin position="14"/>
        <end position="337"/>
    </location>
</feature>
<dbReference type="SMART" id="SM00829">
    <property type="entry name" value="PKS_ER"/>
    <property type="match status" value="1"/>
</dbReference>
<evidence type="ECO:0000256" key="2">
    <source>
        <dbReference type="ARBA" id="ARBA00023002"/>
    </source>
</evidence>
<dbReference type="InterPro" id="IPR013149">
    <property type="entry name" value="ADH-like_C"/>
</dbReference>
<dbReference type="PANTHER" id="PTHR45348">
    <property type="entry name" value="HYPOTHETICAL OXIDOREDUCTASE (EUROFUNG)"/>
    <property type="match status" value="1"/>
</dbReference>
<evidence type="ECO:0000313" key="5">
    <source>
        <dbReference type="Proteomes" id="UP000635477"/>
    </source>
</evidence>
<evidence type="ECO:0000313" key="4">
    <source>
        <dbReference type="EMBL" id="KAF4982429.1"/>
    </source>
</evidence>
<reference evidence="4" key="1">
    <citation type="journal article" date="2020" name="BMC Genomics">
        <title>Correction to: Identification and distribution of gene clusters required for synthesis of sphingolipid metabolism inhibitors in diverse species of the filamentous fungus Fusarium.</title>
        <authorList>
            <person name="Kim H.S."/>
            <person name="Lohmar J.M."/>
            <person name="Busman M."/>
            <person name="Brown D.W."/>
            <person name="Naumann T.A."/>
            <person name="Divon H.H."/>
            <person name="Lysoe E."/>
            <person name="Uhlig S."/>
            <person name="Proctor R.H."/>
        </authorList>
    </citation>
    <scope>NUCLEOTIDE SEQUENCE</scope>
    <source>
        <strain evidence="4">NRRL 22465</strain>
    </source>
</reference>
<dbReference type="Proteomes" id="UP000635477">
    <property type="component" value="Unassembled WGS sequence"/>
</dbReference>
<dbReference type="EMBL" id="JABEYC010000118">
    <property type="protein sequence ID" value="KAF4982429.1"/>
    <property type="molecule type" value="Genomic_DNA"/>
</dbReference>
<dbReference type="InterPro" id="IPR011032">
    <property type="entry name" value="GroES-like_sf"/>
</dbReference>
<dbReference type="InterPro" id="IPR013154">
    <property type="entry name" value="ADH-like_N"/>
</dbReference>
<keyword evidence="5" id="KW-1185">Reference proteome</keyword>
<dbReference type="PANTHER" id="PTHR45348:SF2">
    <property type="entry name" value="ZINC-TYPE ALCOHOL DEHYDROGENASE-LIKE PROTEIN C2E1P3.01"/>
    <property type="match status" value="1"/>
</dbReference>
<comment type="similarity">
    <text evidence="1">Belongs to the zinc-containing alcohol dehydrogenase family.</text>
</comment>
<reference evidence="4" key="2">
    <citation type="submission" date="2020-05" db="EMBL/GenBank/DDBJ databases">
        <authorList>
            <person name="Kim H.-S."/>
            <person name="Proctor R.H."/>
            <person name="Brown D.W."/>
        </authorList>
    </citation>
    <scope>NUCLEOTIDE SEQUENCE</scope>
    <source>
        <strain evidence="4">NRRL 22465</strain>
    </source>
</reference>
<dbReference type="InterPro" id="IPR047122">
    <property type="entry name" value="Trans-enoyl_RdTase-like"/>
</dbReference>
<keyword evidence="2" id="KW-0560">Oxidoreductase</keyword>
<dbReference type="SUPFAM" id="SSF51735">
    <property type="entry name" value="NAD(P)-binding Rossmann-fold domains"/>
    <property type="match status" value="1"/>
</dbReference>